<dbReference type="EMBL" id="JAMOIL010000037">
    <property type="protein sequence ID" value="MCM0622502.1"/>
    <property type="molecule type" value="Genomic_DNA"/>
</dbReference>
<evidence type="ECO:0000313" key="2">
    <source>
        <dbReference type="Proteomes" id="UP001139485"/>
    </source>
</evidence>
<reference evidence="1" key="1">
    <citation type="submission" date="2022-05" db="EMBL/GenBank/DDBJ databases">
        <authorList>
            <person name="Tuo L."/>
        </authorList>
    </citation>
    <scope>NUCLEOTIDE SEQUENCE</scope>
    <source>
        <strain evidence="1">BSK12Z-4</strain>
    </source>
</reference>
<keyword evidence="2" id="KW-1185">Reference proteome</keyword>
<sequence length="314" mass="33889">MPLTAQQLQAWSRQEAAAAQQVTTATQASIWLTLWAAFTGWYSRPQVSDLAARSVRILQPARQQTGGLGAAYVREVLAGLDAVREKAPAINLPAARLGADLEQVYSRPAEAYRLTYALTEDTAAATTAAQERLFTLVRDDLTVARRDGEMLQMRASGVTHYRRIVHPELSATGVCGLCLAAADRLYSVAELLPIHDRCKCTVAPDSDTADEAVSIDLDQLYEDAGGTDGAALKRVRYQVNEHGELGPVLGVEGQKFQRQGDAPKGDPIARARRELAALEPVLDSLESRAAAGEDVAGPLAYQRDRVAKLRAITA</sequence>
<evidence type="ECO:0000313" key="1">
    <source>
        <dbReference type="EMBL" id="MCM0622502.1"/>
    </source>
</evidence>
<dbReference type="RefSeq" id="WP_250828710.1">
    <property type="nucleotide sequence ID" value="NZ_JAMOIL010000037.1"/>
</dbReference>
<dbReference type="Proteomes" id="UP001139485">
    <property type="component" value="Unassembled WGS sequence"/>
</dbReference>
<organism evidence="1 2">
    <name type="scientific">Nocardioides bruguierae</name>
    <dbReference type="NCBI Taxonomy" id="2945102"/>
    <lineage>
        <taxon>Bacteria</taxon>
        <taxon>Bacillati</taxon>
        <taxon>Actinomycetota</taxon>
        <taxon>Actinomycetes</taxon>
        <taxon>Propionibacteriales</taxon>
        <taxon>Nocardioidaceae</taxon>
        <taxon>Nocardioides</taxon>
    </lineage>
</organism>
<name>A0A9X2DBV6_9ACTN</name>
<protein>
    <submittedName>
        <fullName evidence="1">Uncharacterized protein</fullName>
    </submittedName>
</protein>
<accession>A0A9X2DBV6</accession>
<dbReference type="AlphaFoldDB" id="A0A9X2DBV6"/>
<gene>
    <name evidence="1" type="ORF">M8330_19615</name>
</gene>
<proteinExistence type="predicted"/>
<comment type="caution">
    <text evidence="1">The sequence shown here is derived from an EMBL/GenBank/DDBJ whole genome shotgun (WGS) entry which is preliminary data.</text>
</comment>